<dbReference type="STRING" id="46835.A0A504YML5"/>
<evidence type="ECO:0000256" key="1">
    <source>
        <dbReference type="SAM" id="MobiDB-lite"/>
    </source>
</evidence>
<dbReference type="OrthoDB" id="6258141at2759"/>
<sequence length="499" mass="55425">MFHSEEDSFSVSEEFQIVDASCFCPSTSNKPDLEFHPNFPCPVCDSFQGHFLCAQCVNSGSFTSSRRPSNLTYAEISARLSLISLEIRSVNENLASCGLPKTDPTKELEALVRLLQTSIAYHKEQNEKSTTRVQRERLNQTNQAILRCRCELRQLTKRNAEVLARFSSISKKRLILSKKMTILNGEVESRRVRYLKELLVSLFPVDLAVNKQTPDEFVRAALLIDRVNAFVGPEPIRSSQTALTYCVPVIHAAAKFLGVWLPSVIEKRLCLSGPLLGPLPQRDTLGHIYSSVLHAVHLLCACRLIDVRVSMERLGCGLHPSHSEYNPLLGLYCLGRAEPLREISGPYQLKLDGIFGTVPPPIYEDPTCLIALKRLRLQHDVEQGEEAKELEEGADDDQSPAVDSSLTTSATVLSTVSDLSPAVQPRSLLTVAVPDREPETVQPENWEVVTDGVNLPSLNANSAPTLPAGDTWTGSLSKLWWNTFNRRSSNPDIDLSEHD</sequence>
<evidence type="ECO:0000313" key="3">
    <source>
        <dbReference type="Proteomes" id="UP000316759"/>
    </source>
</evidence>
<accession>A0A504YML5</accession>
<organism evidence="2 3">
    <name type="scientific">Fasciola gigantica</name>
    <name type="common">Giant liver fluke</name>
    <dbReference type="NCBI Taxonomy" id="46835"/>
    <lineage>
        <taxon>Eukaryota</taxon>
        <taxon>Metazoa</taxon>
        <taxon>Spiralia</taxon>
        <taxon>Lophotrochozoa</taxon>
        <taxon>Platyhelminthes</taxon>
        <taxon>Trematoda</taxon>
        <taxon>Digenea</taxon>
        <taxon>Plagiorchiida</taxon>
        <taxon>Echinostomata</taxon>
        <taxon>Echinostomatoidea</taxon>
        <taxon>Fasciolidae</taxon>
        <taxon>Fasciola</taxon>
    </lineage>
</organism>
<dbReference type="AlphaFoldDB" id="A0A504YML5"/>
<comment type="caution">
    <text evidence="2">The sequence shown here is derived from an EMBL/GenBank/DDBJ whole genome shotgun (WGS) entry which is preliminary data.</text>
</comment>
<reference evidence="2 3" key="1">
    <citation type="submission" date="2019-04" db="EMBL/GenBank/DDBJ databases">
        <title>Annotation for the trematode Fasciola gigantica.</title>
        <authorList>
            <person name="Choi Y.-J."/>
        </authorList>
    </citation>
    <scope>NUCLEOTIDE SEQUENCE [LARGE SCALE GENOMIC DNA]</scope>
    <source>
        <strain evidence="2">Uganda_cow_1</strain>
    </source>
</reference>
<name>A0A504YML5_FASGI</name>
<keyword evidence="3" id="KW-1185">Reference proteome</keyword>
<dbReference type="EMBL" id="SUNJ01011346">
    <property type="protein sequence ID" value="TPP58960.1"/>
    <property type="molecule type" value="Genomic_DNA"/>
</dbReference>
<evidence type="ECO:0000313" key="2">
    <source>
        <dbReference type="EMBL" id="TPP58960.1"/>
    </source>
</evidence>
<dbReference type="Proteomes" id="UP000316759">
    <property type="component" value="Unassembled WGS sequence"/>
</dbReference>
<proteinExistence type="predicted"/>
<evidence type="ECO:0008006" key="4">
    <source>
        <dbReference type="Google" id="ProtNLM"/>
    </source>
</evidence>
<protein>
    <recommendedName>
        <fullName evidence="4">Beclin 1-associated autophagy-related key regulator</fullName>
    </recommendedName>
</protein>
<gene>
    <name evidence="2" type="ORF">FGIG_07113</name>
</gene>
<feature type="region of interest" description="Disordered" evidence="1">
    <location>
        <begin position="383"/>
        <end position="403"/>
    </location>
</feature>